<name>A0A069QJT0_HOYLO</name>
<dbReference type="EMBL" id="JNGW01000036">
    <property type="protein sequence ID" value="KDR52937.1"/>
    <property type="molecule type" value="Genomic_DNA"/>
</dbReference>
<accession>A0A069QJT0</accession>
<reference evidence="2 3" key="1">
    <citation type="submission" date="2013-08" db="EMBL/GenBank/DDBJ databases">
        <authorList>
            <person name="Weinstock G."/>
            <person name="Sodergren E."/>
            <person name="Wylie T."/>
            <person name="Fulton L."/>
            <person name="Fulton R."/>
            <person name="Fronick C."/>
            <person name="O'Laughlin M."/>
            <person name="Godfrey J."/>
            <person name="Miner T."/>
            <person name="Herter B."/>
            <person name="Appelbaum E."/>
            <person name="Cordes M."/>
            <person name="Lek S."/>
            <person name="Wollam A."/>
            <person name="Pepin K.H."/>
            <person name="Palsikar V.B."/>
            <person name="Mitreva M."/>
            <person name="Wilson R.K."/>
        </authorList>
    </citation>
    <scope>NUCLEOTIDE SEQUENCE [LARGE SCALE GENOMIC DNA]</scope>
    <source>
        <strain evidence="2 3">ATCC 15930</strain>
    </source>
</reference>
<organism evidence="2 3">
    <name type="scientific">Hoylesella loescheii DSM 19665 = JCM 12249 = ATCC 15930</name>
    <dbReference type="NCBI Taxonomy" id="1122985"/>
    <lineage>
        <taxon>Bacteria</taxon>
        <taxon>Pseudomonadati</taxon>
        <taxon>Bacteroidota</taxon>
        <taxon>Bacteroidia</taxon>
        <taxon>Bacteroidales</taxon>
        <taxon>Prevotellaceae</taxon>
        <taxon>Hoylesella</taxon>
    </lineage>
</organism>
<feature type="transmembrane region" description="Helical" evidence="1">
    <location>
        <begin position="21"/>
        <end position="42"/>
    </location>
</feature>
<keyword evidence="3" id="KW-1185">Reference proteome</keyword>
<evidence type="ECO:0000313" key="3">
    <source>
        <dbReference type="Proteomes" id="UP000027442"/>
    </source>
</evidence>
<dbReference type="PATRIC" id="fig|1122985.7.peg.1010"/>
<keyword evidence="1" id="KW-1133">Transmembrane helix</keyword>
<dbReference type="HOGENOM" id="CLU_3187322_0_0_10"/>
<keyword evidence="1" id="KW-0812">Transmembrane</keyword>
<evidence type="ECO:0000313" key="2">
    <source>
        <dbReference type="EMBL" id="KDR52937.1"/>
    </source>
</evidence>
<dbReference type="Proteomes" id="UP000027442">
    <property type="component" value="Unassembled WGS sequence"/>
</dbReference>
<keyword evidence="1" id="KW-0472">Membrane</keyword>
<protein>
    <submittedName>
        <fullName evidence="2">Uncharacterized protein</fullName>
    </submittedName>
</protein>
<sequence>MRYRHFKAYLTTPVSLEAAQRASIAAPFGAKITLFLVFYVSFPYSF</sequence>
<gene>
    <name evidence="2" type="ORF">HMPREF1991_00974</name>
</gene>
<comment type="caution">
    <text evidence="2">The sequence shown here is derived from an EMBL/GenBank/DDBJ whole genome shotgun (WGS) entry which is preliminary data.</text>
</comment>
<evidence type="ECO:0000256" key="1">
    <source>
        <dbReference type="SAM" id="Phobius"/>
    </source>
</evidence>
<dbReference type="AlphaFoldDB" id="A0A069QJT0"/>
<proteinExistence type="predicted"/>